<keyword evidence="5 9" id="KW-0812">Transmembrane</keyword>
<dbReference type="InterPro" id="IPR003010">
    <property type="entry name" value="C-N_Hydrolase"/>
</dbReference>
<proteinExistence type="inferred from homology"/>
<comment type="caution">
    <text evidence="11">The sequence shown here is derived from an EMBL/GenBank/DDBJ whole genome shotgun (WGS) entry which is preliminary data.</text>
</comment>
<dbReference type="NCBIfam" id="TIGR00546">
    <property type="entry name" value="lnt"/>
    <property type="match status" value="1"/>
</dbReference>
<evidence type="ECO:0000256" key="9">
    <source>
        <dbReference type="HAMAP-Rule" id="MF_01148"/>
    </source>
</evidence>
<evidence type="ECO:0000256" key="4">
    <source>
        <dbReference type="ARBA" id="ARBA00022679"/>
    </source>
</evidence>
<evidence type="ECO:0000256" key="8">
    <source>
        <dbReference type="ARBA" id="ARBA00023315"/>
    </source>
</evidence>
<dbReference type="InterPro" id="IPR004563">
    <property type="entry name" value="Apolipo_AcylTrfase"/>
</dbReference>
<feature type="transmembrane region" description="Helical" evidence="9">
    <location>
        <begin position="20"/>
        <end position="45"/>
    </location>
</feature>
<keyword evidence="4 9" id="KW-0808">Transferase</keyword>
<feature type="domain" description="CN hydrolase" evidence="10">
    <location>
        <begin position="220"/>
        <end position="483"/>
    </location>
</feature>
<comment type="similarity">
    <text evidence="2 9">Belongs to the CN hydrolase family. Apolipoprotein N-acyltransferase subfamily.</text>
</comment>
<evidence type="ECO:0000256" key="6">
    <source>
        <dbReference type="ARBA" id="ARBA00022989"/>
    </source>
</evidence>
<name>A0ABU5VV54_9BACT</name>
<evidence type="ECO:0000259" key="10">
    <source>
        <dbReference type="PROSITE" id="PS50263"/>
    </source>
</evidence>
<feature type="transmembrane region" description="Helical" evidence="9">
    <location>
        <begin position="82"/>
        <end position="102"/>
    </location>
</feature>
<dbReference type="PROSITE" id="PS50263">
    <property type="entry name" value="CN_HYDROLASE"/>
    <property type="match status" value="1"/>
</dbReference>
<comment type="subcellular location">
    <subcellularLocation>
        <location evidence="1 9">Cell membrane</location>
        <topology evidence="1 9">Multi-pass membrane protein</topology>
    </subcellularLocation>
</comment>
<evidence type="ECO:0000256" key="5">
    <source>
        <dbReference type="ARBA" id="ARBA00022692"/>
    </source>
</evidence>
<keyword evidence="8 9" id="KW-0012">Acyltransferase</keyword>
<comment type="catalytic activity">
    <reaction evidence="9">
        <text>N-terminal S-1,2-diacyl-sn-glyceryl-L-cysteinyl-[lipoprotein] + a glycerophospholipid = N-acyl-S-1,2-diacyl-sn-glyceryl-L-cysteinyl-[lipoprotein] + a 2-acyl-sn-glycero-3-phospholipid + H(+)</text>
        <dbReference type="Rhea" id="RHEA:48228"/>
        <dbReference type="Rhea" id="RHEA-COMP:14681"/>
        <dbReference type="Rhea" id="RHEA-COMP:14684"/>
        <dbReference type="ChEBI" id="CHEBI:15378"/>
        <dbReference type="ChEBI" id="CHEBI:136912"/>
        <dbReference type="ChEBI" id="CHEBI:140656"/>
        <dbReference type="ChEBI" id="CHEBI:140657"/>
        <dbReference type="ChEBI" id="CHEBI:140660"/>
        <dbReference type="EC" id="2.3.1.269"/>
    </reaction>
</comment>
<reference evidence="11 12" key="1">
    <citation type="submission" date="2023-11" db="EMBL/GenBank/DDBJ databases">
        <title>A Novel Polar Bacteriovorax (B. antarcticus) Isolated from the Biocrust in Antarctica.</title>
        <authorList>
            <person name="Mun W."/>
            <person name="Choi S.Y."/>
            <person name="Mitchell R.J."/>
        </authorList>
    </citation>
    <scope>NUCLEOTIDE SEQUENCE [LARGE SCALE GENOMIC DNA]</scope>
    <source>
        <strain evidence="11 12">PP10</strain>
    </source>
</reference>
<dbReference type="HAMAP" id="MF_01148">
    <property type="entry name" value="Lnt"/>
    <property type="match status" value="1"/>
</dbReference>
<dbReference type="EMBL" id="JAYGJQ010000002">
    <property type="protein sequence ID" value="MEA9356928.1"/>
    <property type="molecule type" value="Genomic_DNA"/>
</dbReference>
<organism evidence="11 12">
    <name type="scientific">Bacteriovorax antarcticus</name>
    <dbReference type="NCBI Taxonomy" id="3088717"/>
    <lineage>
        <taxon>Bacteria</taxon>
        <taxon>Pseudomonadati</taxon>
        <taxon>Bdellovibrionota</taxon>
        <taxon>Bacteriovoracia</taxon>
        <taxon>Bacteriovoracales</taxon>
        <taxon>Bacteriovoracaceae</taxon>
        <taxon>Bacteriovorax</taxon>
    </lineage>
</organism>
<feature type="transmembrane region" description="Helical" evidence="9">
    <location>
        <begin position="57"/>
        <end position="76"/>
    </location>
</feature>
<dbReference type="Pfam" id="PF00795">
    <property type="entry name" value="CN_hydrolase"/>
    <property type="match status" value="1"/>
</dbReference>
<dbReference type="PANTHER" id="PTHR38686">
    <property type="entry name" value="APOLIPOPROTEIN N-ACYLTRANSFERASE"/>
    <property type="match status" value="1"/>
</dbReference>
<sequence>MNFNRKYLSPTVCLLAGMLYALGFPTFFGASVFLAPIIGFALFNWALDQETSLKKQFGLSLMYSLGFYLFGFYWIPHTLQEFGGLFFPVNQLLGLLFSFVIIPQVYCYVVLKKYIKHPVFLAVGYVLLERFVPQQFPAHLGHPFLSLAPTIKLVFAPWAGAPFYSFLTAFIALTLVQHKMTKQKPKLYYGFIAVVLFLHLPFLYPTKSAENLTPLKIRLVQPNIGNFLKIDSERGEVNSIKSVLDSYYFLSTDGIVTKRDLIIWPETAFPNLFFSETFKADHKLLLPPVIRDIITKTGAELFMGGYDATVAATNDQSYQSDFNSAFHFSNQNYMKDVYHKMHLIPFGEGLPFGPFNKFLSGIITNISYFAEGDTYTGFKTDSNLKFVSVICYEVLFPSFVADMLNNQKEEAQFMINLTNDSWYGDTAEPHQHLFLSKWRALEFNLPLIRSTNTGITTVIFPDGSESKRLSVGEKTYLDVDLEIAPRTKTLFQIFGIWSFLSIALVLLLIELAFKRKAFFQEIMKTDKA</sequence>
<evidence type="ECO:0000256" key="2">
    <source>
        <dbReference type="ARBA" id="ARBA00010065"/>
    </source>
</evidence>
<dbReference type="InterPro" id="IPR036526">
    <property type="entry name" value="C-N_Hydrolase_sf"/>
</dbReference>
<dbReference type="EC" id="2.3.1.269" evidence="9"/>
<dbReference type="Proteomes" id="UP001302274">
    <property type="component" value="Unassembled WGS sequence"/>
</dbReference>
<feature type="transmembrane region" description="Helical" evidence="9">
    <location>
        <begin position="153"/>
        <end position="175"/>
    </location>
</feature>
<evidence type="ECO:0000256" key="3">
    <source>
        <dbReference type="ARBA" id="ARBA00022475"/>
    </source>
</evidence>
<protein>
    <recommendedName>
        <fullName evidence="9">Apolipoprotein N-acyltransferase</fullName>
        <shortName evidence="9">ALP N-acyltransferase</shortName>
        <ecNumber evidence="9">2.3.1.269</ecNumber>
    </recommendedName>
</protein>
<dbReference type="InterPro" id="IPR045378">
    <property type="entry name" value="LNT_N"/>
</dbReference>
<gene>
    <name evidence="9 11" type="primary">lnt</name>
    <name evidence="11" type="ORF">SHI21_11955</name>
</gene>
<feature type="transmembrane region" description="Helical" evidence="9">
    <location>
        <begin position="114"/>
        <end position="133"/>
    </location>
</feature>
<comment type="function">
    <text evidence="9">Catalyzes the phospholipid dependent N-acylation of the N-terminal cysteine of apolipoprotein, the last step in lipoprotein maturation.</text>
</comment>
<dbReference type="CDD" id="cd07571">
    <property type="entry name" value="ALP_N-acyl_transferase"/>
    <property type="match status" value="1"/>
</dbReference>
<keyword evidence="6 9" id="KW-1133">Transmembrane helix</keyword>
<dbReference type="Pfam" id="PF20154">
    <property type="entry name" value="LNT_N"/>
    <property type="match status" value="1"/>
</dbReference>
<feature type="transmembrane region" description="Helical" evidence="9">
    <location>
        <begin position="187"/>
        <end position="204"/>
    </location>
</feature>
<evidence type="ECO:0000313" key="12">
    <source>
        <dbReference type="Proteomes" id="UP001302274"/>
    </source>
</evidence>
<evidence type="ECO:0000256" key="7">
    <source>
        <dbReference type="ARBA" id="ARBA00023136"/>
    </source>
</evidence>
<accession>A0ABU5VV54</accession>
<evidence type="ECO:0000256" key="1">
    <source>
        <dbReference type="ARBA" id="ARBA00004651"/>
    </source>
</evidence>
<dbReference type="PANTHER" id="PTHR38686:SF1">
    <property type="entry name" value="APOLIPOPROTEIN N-ACYLTRANSFERASE"/>
    <property type="match status" value="1"/>
</dbReference>
<keyword evidence="3 9" id="KW-1003">Cell membrane</keyword>
<dbReference type="SUPFAM" id="SSF56317">
    <property type="entry name" value="Carbon-nitrogen hydrolase"/>
    <property type="match status" value="1"/>
</dbReference>
<dbReference type="RefSeq" id="WP_323576822.1">
    <property type="nucleotide sequence ID" value="NZ_JAYGJQ010000002.1"/>
</dbReference>
<feature type="transmembrane region" description="Helical" evidence="9">
    <location>
        <begin position="490"/>
        <end position="513"/>
    </location>
</feature>
<comment type="pathway">
    <text evidence="9">Protein modification; lipoprotein biosynthesis (N-acyl transfer).</text>
</comment>
<dbReference type="Gene3D" id="3.60.110.10">
    <property type="entry name" value="Carbon-nitrogen hydrolase"/>
    <property type="match status" value="1"/>
</dbReference>
<evidence type="ECO:0000313" key="11">
    <source>
        <dbReference type="EMBL" id="MEA9356928.1"/>
    </source>
</evidence>
<keyword evidence="7 9" id="KW-0472">Membrane</keyword>
<keyword evidence="12" id="KW-1185">Reference proteome</keyword>